<proteinExistence type="predicted"/>
<organism evidence="1">
    <name type="scientific">Triatoma infestans</name>
    <name type="common">Assassin bug</name>
    <dbReference type="NCBI Taxonomy" id="30076"/>
    <lineage>
        <taxon>Eukaryota</taxon>
        <taxon>Metazoa</taxon>
        <taxon>Ecdysozoa</taxon>
        <taxon>Arthropoda</taxon>
        <taxon>Hexapoda</taxon>
        <taxon>Insecta</taxon>
        <taxon>Pterygota</taxon>
        <taxon>Neoptera</taxon>
        <taxon>Paraneoptera</taxon>
        <taxon>Hemiptera</taxon>
        <taxon>Heteroptera</taxon>
        <taxon>Panheteroptera</taxon>
        <taxon>Cimicomorpha</taxon>
        <taxon>Reduviidae</taxon>
        <taxon>Triatominae</taxon>
        <taxon>Triatoma</taxon>
    </lineage>
</organism>
<evidence type="ECO:0000313" key="1">
    <source>
        <dbReference type="EMBL" id="JAR95592.1"/>
    </source>
</evidence>
<dbReference type="AlphaFoldDB" id="A0A170U4W7"/>
<reference evidence="1" key="1">
    <citation type="submission" date="2016-04" db="EMBL/GenBank/DDBJ databases">
        <authorList>
            <person name="Calderon-Fernandez G.M.Sr."/>
        </authorList>
    </citation>
    <scope>NUCLEOTIDE SEQUENCE</scope>
    <source>
        <strain evidence="1">Int1</strain>
        <tissue evidence="1">Integument</tissue>
    </source>
</reference>
<dbReference type="EMBL" id="GEMB01007865">
    <property type="protein sequence ID" value="JAR95592.1"/>
    <property type="molecule type" value="Transcribed_RNA"/>
</dbReference>
<accession>A0A170U4W7</accession>
<reference evidence="1" key="2">
    <citation type="journal article" date="2017" name="J. Med. Entomol.">
        <title>Transcriptome Analysis of the Triatoma infestans (Hemiptera: Reduviidae) Integument.</title>
        <authorList>
            <person name="Calderon-Fernandez G.M."/>
            <person name="Moriconi D.E."/>
            <person name="Dulbecco A.B."/>
            <person name="Juarez M.P."/>
        </authorList>
    </citation>
    <scope>NUCLEOTIDE SEQUENCE</scope>
    <source>
        <strain evidence="1">Int1</strain>
        <tissue evidence="1">Integument</tissue>
    </source>
</reference>
<name>A0A170U4W7_TRIIF</name>
<sequence length="20" mass="2392">MLITKVEFLLGINHPKRRIL</sequence>
<protein>
    <submittedName>
        <fullName evidence="1">Uncharacterized protein</fullName>
    </submittedName>
</protein>